<dbReference type="InterPro" id="IPR002180">
    <property type="entry name" value="LS/RS"/>
</dbReference>
<dbReference type="Pfam" id="PF00885">
    <property type="entry name" value="DMRL_synthase"/>
    <property type="match status" value="1"/>
</dbReference>
<dbReference type="EC" id="2.5.1.78" evidence="7"/>
<comment type="subunit">
    <text evidence="6">Oligomer forming an icosahedral capsid.</text>
</comment>
<comment type="similarity">
    <text evidence="2 7">Belongs to the DMRL synthase family.</text>
</comment>
<evidence type="ECO:0000256" key="2">
    <source>
        <dbReference type="ARBA" id="ARBA00007424"/>
    </source>
</evidence>
<dbReference type="GO" id="GO:0009349">
    <property type="term" value="C:riboflavin synthase complex"/>
    <property type="evidence" value="ECO:0007669"/>
    <property type="project" value="UniProtKB-UniRule"/>
</dbReference>
<comment type="catalytic activity">
    <reaction evidence="5 7">
        <text>(2S)-2-hydroxy-3-oxobutyl phosphate + 5-amino-6-(D-ribitylamino)uracil = 6,7-dimethyl-8-(1-D-ribityl)lumazine + phosphate + 2 H2O + H(+)</text>
        <dbReference type="Rhea" id="RHEA:26152"/>
        <dbReference type="ChEBI" id="CHEBI:15377"/>
        <dbReference type="ChEBI" id="CHEBI:15378"/>
        <dbReference type="ChEBI" id="CHEBI:15934"/>
        <dbReference type="ChEBI" id="CHEBI:43474"/>
        <dbReference type="ChEBI" id="CHEBI:58201"/>
        <dbReference type="ChEBI" id="CHEBI:58830"/>
        <dbReference type="EC" id="2.5.1.78"/>
    </reaction>
</comment>
<keyword evidence="4 7" id="KW-0808">Transferase</keyword>
<dbReference type="GO" id="GO:0009231">
    <property type="term" value="P:riboflavin biosynthetic process"/>
    <property type="evidence" value="ECO:0007669"/>
    <property type="project" value="UniProtKB-UniPathway"/>
</dbReference>
<evidence type="ECO:0000313" key="8">
    <source>
        <dbReference type="EMBL" id="PPR82330.1"/>
    </source>
</evidence>
<accession>A0A2P5VU28</accession>
<dbReference type="NCBIfam" id="TIGR00114">
    <property type="entry name" value="lumazine-synth"/>
    <property type="match status" value="1"/>
</dbReference>
<evidence type="ECO:0000256" key="7">
    <source>
        <dbReference type="RuleBase" id="RU003795"/>
    </source>
</evidence>
<sequence length="242" mass="26120">MALNGNGCCWIQERILSGNGCGVFLTPKSQEKQSSSSIQTAAVRHLVGSVTKTQGLRFAVVVARFNEIVTKPLLEGALDTFRKYSVNEEDIDVVWVPGSFEIGIVAERLGKSRNYHAILCIGSVIRGDTTHYDAVANSVASGVLSAGLNSGVPCIFGVLTCENMDQALNRAGGKSGNKGAECALTAYWYKMVKCKGCGKLGRMLPGDGPAKAYHYALLCSPVVSVWDCIVRKMRYSYIPEWV</sequence>
<dbReference type="InterPro" id="IPR034964">
    <property type="entry name" value="LS"/>
</dbReference>
<evidence type="ECO:0000256" key="6">
    <source>
        <dbReference type="ARBA" id="ARBA00063688"/>
    </source>
</evidence>
<dbReference type="PANTHER" id="PTHR21058:SF0">
    <property type="entry name" value="6,7-DIMETHYL-8-RIBITYLLUMAZINE SYNTHASE"/>
    <property type="match status" value="1"/>
</dbReference>
<dbReference type="SUPFAM" id="SSF52121">
    <property type="entry name" value="Lumazine synthase"/>
    <property type="match status" value="1"/>
</dbReference>
<evidence type="ECO:0000313" key="9">
    <source>
        <dbReference type="Proteomes" id="UP000239757"/>
    </source>
</evidence>
<dbReference type="CDD" id="cd09209">
    <property type="entry name" value="Lumazine_synthase-I"/>
    <property type="match status" value="1"/>
</dbReference>
<comment type="function">
    <text evidence="7">Catalyzes the formation of 6,7-dimethyl-8-ribityllumazine by condensation of 5-amino-6-(D-ribitylamino)uracil with 3,4-dihydroxy-2-butanone 4-phosphate. This is the penultimate step in the biosynthesis of riboflavin.</text>
</comment>
<dbReference type="InterPro" id="IPR036467">
    <property type="entry name" value="LS/RS_sf"/>
</dbReference>
<dbReference type="Gene3D" id="3.40.50.960">
    <property type="entry name" value="Lumazine/riboflavin synthase"/>
    <property type="match status" value="1"/>
</dbReference>
<dbReference type="EMBL" id="KZ670905">
    <property type="protein sequence ID" value="PPR82330.1"/>
    <property type="molecule type" value="Genomic_DNA"/>
</dbReference>
<comment type="pathway">
    <text evidence="1 7">Cofactor biosynthesis; riboflavin biosynthesis; riboflavin from 2-hydroxy-3-oxobutyl phosphate and 5-amino-6-(D-ribitylamino)uracil: step 1/2.</text>
</comment>
<keyword evidence="3 7" id="KW-0686">Riboflavin biosynthesis</keyword>
<evidence type="ECO:0000256" key="3">
    <source>
        <dbReference type="ARBA" id="ARBA00022619"/>
    </source>
</evidence>
<name>A0A2P5VU28_GOSBA</name>
<proteinExistence type="inferred from homology"/>
<evidence type="ECO:0000256" key="1">
    <source>
        <dbReference type="ARBA" id="ARBA00004917"/>
    </source>
</evidence>
<organism evidence="8 9">
    <name type="scientific">Gossypium barbadense</name>
    <name type="common">Sea Island cotton</name>
    <name type="synonym">Hibiscus barbadensis</name>
    <dbReference type="NCBI Taxonomy" id="3634"/>
    <lineage>
        <taxon>Eukaryota</taxon>
        <taxon>Viridiplantae</taxon>
        <taxon>Streptophyta</taxon>
        <taxon>Embryophyta</taxon>
        <taxon>Tracheophyta</taxon>
        <taxon>Spermatophyta</taxon>
        <taxon>Magnoliopsida</taxon>
        <taxon>eudicotyledons</taxon>
        <taxon>Gunneridae</taxon>
        <taxon>Pentapetalae</taxon>
        <taxon>rosids</taxon>
        <taxon>malvids</taxon>
        <taxon>Malvales</taxon>
        <taxon>Malvaceae</taxon>
        <taxon>Malvoideae</taxon>
        <taxon>Gossypium</taxon>
    </lineage>
</organism>
<protein>
    <recommendedName>
        <fullName evidence="7">6,7-dimethyl-8-ribityllumazine synthase</fullName>
        <shortName evidence="7">DMRL synthase</shortName>
        <ecNumber evidence="7">2.5.1.78</ecNumber>
    </recommendedName>
</protein>
<dbReference type="UniPathway" id="UPA00275">
    <property type="reaction ID" value="UER00404"/>
</dbReference>
<dbReference type="AlphaFoldDB" id="A0A2P5VU28"/>
<dbReference type="HAMAP" id="MF_00178">
    <property type="entry name" value="Lumazine_synth"/>
    <property type="match status" value="1"/>
</dbReference>
<gene>
    <name evidence="8" type="ORF">GOBAR_AA38383</name>
</gene>
<dbReference type="GO" id="GO:0000906">
    <property type="term" value="F:6,7-dimethyl-8-ribityllumazine synthase activity"/>
    <property type="evidence" value="ECO:0007669"/>
    <property type="project" value="UniProtKB-EC"/>
</dbReference>
<dbReference type="FunFam" id="3.40.50.960:FF:000001">
    <property type="entry name" value="6,7-dimethyl-8-ribityllumazine synthase"/>
    <property type="match status" value="1"/>
</dbReference>
<dbReference type="PANTHER" id="PTHR21058">
    <property type="entry name" value="6,7-DIMETHYL-8-RIBITYLLUMAZINE SYNTHASE DMRL SYNTHASE LUMAZINE SYNTHASE"/>
    <property type="match status" value="1"/>
</dbReference>
<evidence type="ECO:0000256" key="5">
    <source>
        <dbReference type="ARBA" id="ARBA00048785"/>
    </source>
</evidence>
<reference evidence="8 9" key="1">
    <citation type="submission" date="2015-01" db="EMBL/GenBank/DDBJ databases">
        <title>Genome of allotetraploid Gossypium barbadense reveals genomic plasticity and fiber elongation in cotton evolution.</title>
        <authorList>
            <person name="Chen X."/>
            <person name="Liu X."/>
            <person name="Zhao B."/>
            <person name="Zheng H."/>
            <person name="Hu Y."/>
            <person name="Lu G."/>
            <person name="Yang C."/>
            <person name="Chen J."/>
            <person name="Shan C."/>
            <person name="Zhang L."/>
            <person name="Zhou Y."/>
            <person name="Wang L."/>
            <person name="Guo W."/>
            <person name="Bai Y."/>
            <person name="Ruan J."/>
            <person name="Shangguan X."/>
            <person name="Mao Y."/>
            <person name="Jiang J."/>
            <person name="Zhu Y."/>
            <person name="Lei J."/>
            <person name="Kang H."/>
            <person name="Chen S."/>
            <person name="He X."/>
            <person name="Wang R."/>
            <person name="Wang Y."/>
            <person name="Chen J."/>
            <person name="Wang L."/>
            <person name="Yu S."/>
            <person name="Wang B."/>
            <person name="Wei J."/>
            <person name="Song S."/>
            <person name="Lu X."/>
            <person name="Gao Z."/>
            <person name="Gu W."/>
            <person name="Deng X."/>
            <person name="Ma D."/>
            <person name="Wang S."/>
            <person name="Liang W."/>
            <person name="Fang L."/>
            <person name="Cai C."/>
            <person name="Zhu X."/>
            <person name="Zhou B."/>
            <person name="Zhang Y."/>
            <person name="Chen Z."/>
            <person name="Xu S."/>
            <person name="Zhu R."/>
            <person name="Wang S."/>
            <person name="Zhang T."/>
            <person name="Zhao G."/>
        </authorList>
    </citation>
    <scope>NUCLEOTIDE SEQUENCE [LARGE SCALE GENOMIC DNA]</scope>
    <source>
        <strain evidence="9">cv. Xinhai21</strain>
        <tissue evidence="8">Leaf</tissue>
    </source>
</reference>
<evidence type="ECO:0000256" key="4">
    <source>
        <dbReference type="ARBA" id="ARBA00022679"/>
    </source>
</evidence>
<dbReference type="Proteomes" id="UP000239757">
    <property type="component" value="Unassembled WGS sequence"/>
</dbReference>
<dbReference type="OrthoDB" id="2965at2759"/>